<gene>
    <name evidence="1" type="ORF">ECTP4_00446</name>
</gene>
<dbReference type="PROSITE" id="PS51257">
    <property type="entry name" value="PROKAR_LIPOPROTEIN"/>
    <property type="match status" value="1"/>
</dbReference>
<accession>A0A0F6R6T8</accession>
<proteinExistence type="predicted"/>
<dbReference type="Proteomes" id="UP000260388">
    <property type="component" value="Segment"/>
</dbReference>
<reference evidence="1 2" key="1">
    <citation type="journal article" date="2015" name="BMC Genomics">
        <title>Analysis of whole genome sequencing for the Escherichia coli O157:H7 typing phages.</title>
        <authorList>
            <person name="Cowley L.A."/>
            <person name="Beckett S.J."/>
            <person name="Chase-Topping M."/>
            <person name="Perry N."/>
            <person name="Dallman T.J."/>
            <person name="Gally D.L."/>
            <person name="Jenkins C."/>
        </authorList>
    </citation>
    <scope>NUCLEOTIDE SEQUENCE [LARGE SCALE GENOMIC DNA]</scope>
</reference>
<dbReference type="EMBL" id="KP869102">
    <property type="protein sequence ID" value="AKE45324.1"/>
    <property type="molecule type" value="Genomic_DNA"/>
</dbReference>
<organism evidence="1 2">
    <name type="scientific">Escherichia coli O157 typing phage 4</name>
    <dbReference type="NCBI Taxonomy" id="1508679"/>
    <lineage>
        <taxon>Viruses</taxon>
        <taxon>Duplodnaviria</taxon>
        <taxon>Heunggongvirae</taxon>
        <taxon>Uroviricota</taxon>
        <taxon>Caudoviricetes</taxon>
        <taxon>Vequintavirinae</taxon>
        <taxon>Vequintavirus</taxon>
        <taxon>Vequintavirus JES2013</taxon>
    </lineage>
</organism>
<evidence type="ECO:0000313" key="2">
    <source>
        <dbReference type="Proteomes" id="UP000260388"/>
    </source>
</evidence>
<evidence type="ECO:0000313" key="1">
    <source>
        <dbReference type="EMBL" id="AKE45324.1"/>
    </source>
</evidence>
<protein>
    <submittedName>
        <fullName evidence="1">Uncharacterized protein</fullName>
    </submittedName>
</protein>
<sequence>MITGVKILQYHLTKLEDAEKELAEVLNSGYTLLSCACSDTYVVWTLIRKEEPAGILVPNPKIISEVDDYSQDGLPEGWEVWEGGENPAPGKWVKYKLRSGAQYADYSDDLDWSHSSPGSSASSYDIVAFQEE</sequence>
<name>A0A0F6R6T8_9CAUD</name>